<sequence length="774" mass="87313">MRIQQKGGVWKNTEDEILKAAVMKYGKNQWARISSLLTRKSAKQCKARWQEWLDPSIKKTEWSREEEEKLLHLAKIMPNQWRTIAPAVGRTASQCIEHYEKLLDAAQNKGESYDAAEDPRRLRPGEIDPNPESKPAKPDPVDMDEDEKEMLSEARARLSNTKGKKAKRKAREKQLEEARRLASLQKRRELKAAGITVNKMKKKIRGIDYNSEIPFFKKPPPGFYEVNLEEDPDKEKPFQKAGMSIDEIDTGVKRKRDEEQDKKDNAKKSKQREKKNLPAHIDAISKVNDPEVISQRTRLSLPAAQLTEDALAELAKSEDSLALEGDEEDPDNRMKSATRGLLQNYNLTGATPGATPFRGGMTPGGMTSRTPASARTPARGDYLMREAANILALNNIGTPLAGGENPVLHPSDFSGATPKSKVMTTPNALATPSRGFNAVTPSGTPFRDGMGINTGKAESAAALRAQKKANRAQIQAALLKLPAPQNEYSFVLPEEVEDEPMADDKIIDDASDVIKRAEMEIEEKEQLKLRLRSQVLKRELPRPTSVPDSFVHFESKLAEEMTKRAEELVRAEVVRLIRHEAMEHPLKAANKREDKTWEQFSEQQLRDASNLIAGEAEQAISTLSLQDLTTHLDNDRDNSFLFVPSSSSFVRSTHLSHRDQIENLSARFDTVRGAMAQESSKAKKLEAKVNVYTMGYQKRAVSLLQSVRELNGEKEGLRDQIYAYEKLRELEVTAMSNRVEGLAMEVKKQEEREMENQRKYRNLMVERQQLLSQA</sequence>
<evidence type="ECO:0000256" key="2">
    <source>
        <dbReference type="ARBA" id="ARBA00022664"/>
    </source>
</evidence>
<feature type="domain" description="Myb-like" evidence="14">
    <location>
        <begin position="54"/>
        <end position="103"/>
    </location>
</feature>
<keyword evidence="6 12" id="KW-0175">Coiled coil</keyword>
<keyword evidence="17" id="KW-1185">Reference proteome</keyword>
<dbReference type="InterPro" id="IPR001005">
    <property type="entry name" value="SANT/Myb"/>
</dbReference>
<dbReference type="GO" id="GO:0000398">
    <property type="term" value="P:mRNA splicing, via spliceosome"/>
    <property type="evidence" value="ECO:0007669"/>
    <property type="project" value="InterPro"/>
</dbReference>
<keyword evidence="7" id="KW-0238">DNA-binding</keyword>
<feature type="coiled-coil region" evidence="12">
    <location>
        <begin position="507"/>
        <end position="534"/>
    </location>
</feature>
<keyword evidence="2" id="KW-0507">mRNA processing</keyword>
<evidence type="ECO:0000256" key="7">
    <source>
        <dbReference type="ARBA" id="ARBA00023125"/>
    </source>
</evidence>
<gene>
    <name evidence="16" type="ORF">PROFUN_06131</name>
</gene>
<feature type="region of interest" description="Disordered" evidence="13">
    <location>
        <begin position="417"/>
        <end position="451"/>
    </location>
</feature>
<dbReference type="PANTHER" id="PTHR45885">
    <property type="entry name" value="CELL DIVISION CYCLE 5-LIKE PROTEIN"/>
    <property type="match status" value="1"/>
</dbReference>
<feature type="domain" description="Myb-like" evidence="14">
    <location>
        <begin position="2"/>
        <end position="53"/>
    </location>
</feature>
<dbReference type="FunCoup" id="A0A2P6NPH3">
    <property type="interactions" value="954"/>
</dbReference>
<evidence type="ECO:0000259" key="14">
    <source>
        <dbReference type="PROSITE" id="PS50090"/>
    </source>
</evidence>
<dbReference type="CDD" id="cd11659">
    <property type="entry name" value="SANT_CDC5_II"/>
    <property type="match status" value="1"/>
</dbReference>
<feature type="domain" description="HTH myb-type" evidence="15">
    <location>
        <begin position="58"/>
        <end position="107"/>
    </location>
</feature>
<dbReference type="GO" id="GO:0003677">
    <property type="term" value="F:DNA binding"/>
    <property type="evidence" value="ECO:0007669"/>
    <property type="project" value="UniProtKB-KW"/>
</dbReference>
<dbReference type="GO" id="GO:0006281">
    <property type="term" value="P:DNA repair"/>
    <property type="evidence" value="ECO:0007669"/>
    <property type="project" value="UniProtKB-KW"/>
</dbReference>
<keyword evidence="9" id="KW-0234">DNA repair</keyword>
<evidence type="ECO:0000313" key="16">
    <source>
        <dbReference type="EMBL" id="PRP85857.1"/>
    </source>
</evidence>
<evidence type="ECO:0000256" key="3">
    <source>
        <dbReference type="ARBA" id="ARBA00022728"/>
    </source>
</evidence>
<dbReference type="InterPro" id="IPR047242">
    <property type="entry name" value="CDC5L/Cef1"/>
</dbReference>
<dbReference type="Gene3D" id="1.10.10.60">
    <property type="entry name" value="Homeodomain-like"/>
    <property type="match status" value="2"/>
</dbReference>
<protein>
    <recommendedName>
        <fullName evidence="18">Cell division cycle 5-like protein</fullName>
    </recommendedName>
</protein>
<evidence type="ECO:0000256" key="6">
    <source>
        <dbReference type="ARBA" id="ARBA00023054"/>
    </source>
</evidence>
<evidence type="ECO:0000256" key="9">
    <source>
        <dbReference type="ARBA" id="ARBA00023204"/>
    </source>
</evidence>
<comment type="similarity">
    <text evidence="1">Belongs to the CEF1 family.</text>
</comment>
<proteinExistence type="inferred from homology"/>
<evidence type="ECO:0000256" key="4">
    <source>
        <dbReference type="ARBA" id="ARBA00022737"/>
    </source>
</evidence>
<evidence type="ECO:0000256" key="1">
    <source>
        <dbReference type="ARBA" id="ARBA00010506"/>
    </source>
</evidence>
<dbReference type="InterPro" id="IPR047240">
    <property type="entry name" value="SANT_CDC5L_II"/>
</dbReference>
<dbReference type="PANTHER" id="PTHR45885:SF1">
    <property type="entry name" value="CELL DIVISION CYCLE 5-LIKE PROTEIN"/>
    <property type="match status" value="1"/>
</dbReference>
<dbReference type="GO" id="GO:0000974">
    <property type="term" value="C:Prp19 complex"/>
    <property type="evidence" value="ECO:0007669"/>
    <property type="project" value="InterPro"/>
</dbReference>
<dbReference type="STRING" id="1890364.A0A2P6NPH3"/>
<dbReference type="InParanoid" id="A0A2P6NPH3"/>
<dbReference type="Pfam" id="PF11831">
    <property type="entry name" value="Myb_Cef"/>
    <property type="match status" value="1"/>
</dbReference>
<keyword evidence="11" id="KW-0131">Cell cycle</keyword>
<keyword evidence="3" id="KW-0747">Spliceosome</keyword>
<dbReference type="EMBL" id="MDYQ01000038">
    <property type="protein sequence ID" value="PRP85857.1"/>
    <property type="molecule type" value="Genomic_DNA"/>
</dbReference>
<reference evidence="16 17" key="1">
    <citation type="journal article" date="2018" name="Genome Biol. Evol.">
        <title>Multiple Roots of Fruiting Body Formation in Amoebozoa.</title>
        <authorList>
            <person name="Hillmann F."/>
            <person name="Forbes G."/>
            <person name="Novohradska S."/>
            <person name="Ferling I."/>
            <person name="Riege K."/>
            <person name="Groth M."/>
            <person name="Westermann M."/>
            <person name="Marz M."/>
            <person name="Spaller T."/>
            <person name="Winckler T."/>
            <person name="Schaap P."/>
            <person name="Glockner G."/>
        </authorList>
    </citation>
    <scope>NUCLEOTIDE SEQUENCE [LARGE SCALE GENOMIC DNA]</scope>
    <source>
        <strain evidence="16 17">Jena</strain>
    </source>
</reference>
<feature type="compositionally biased region" description="Basic and acidic residues" evidence="13">
    <location>
        <begin position="117"/>
        <end position="126"/>
    </location>
</feature>
<dbReference type="InterPro" id="IPR017930">
    <property type="entry name" value="Myb_dom"/>
</dbReference>
<accession>A0A2P6NPH3</accession>
<dbReference type="Pfam" id="PF13921">
    <property type="entry name" value="Myb_DNA-bind_6"/>
    <property type="match status" value="1"/>
</dbReference>
<feature type="compositionally biased region" description="Basic residues" evidence="13">
    <location>
        <begin position="162"/>
        <end position="171"/>
    </location>
</feature>
<dbReference type="InterPro" id="IPR021786">
    <property type="entry name" value="Cdc5p/Cef1_C"/>
</dbReference>
<organism evidence="16 17">
    <name type="scientific">Planoprotostelium fungivorum</name>
    <dbReference type="NCBI Taxonomy" id="1890364"/>
    <lineage>
        <taxon>Eukaryota</taxon>
        <taxon>Amoebozoa</taxon>
        <taxon>Evosea</taxon>
        <taxon>Variosea</taxon>
        <taxon>Cavosteliida</taxon>
        <taxon>Cavosteliaceae</taxon>
        <taxon>Planoprotostelium</taxon>
    </lineage>
</organism>
<keyword evidence="8" id="KW-0508">mRNA splicing</keyword>
<keyword evidence="5" id="KW-0227">DNA damage</keyword>
<name>A0A2P6NPH3_9EUKA</name>
<dbReference type="Proteomes" id="UP000241769">
    <property type="component" value="Unassembled WGS sequence"/>
</dbReference>
<dbReference type="FunFam" id="1.10.10.60:FF:000021">
    <property type="entry name" value="CDC5 cell division cycle 5-like"/>
    <property type="match status" value="1"/>
</dbReference>
<dbReference type="AlphaFoldDB" id="A0A2P6NPH3"/>
<feature type="domain" description="HTH myb-type" evidence="15">
    <location>
        <begin position="1"/>
        <end position="57"/>
    </location>
</feature>
<evidence type="ECO:0000313" key="17">
    <source>
        <dbReference type="Proteomes" id="UP000241769"/>
    </source>
</evidence>
<comment type="caution">
    <text evidence="16">The sequence shown here is derived from an EMBL/GenBank/DDBJ whole genome shotgun (WGS) entry which is preliminary data.</text>
</comment>
<feature type="region of interest" description="Disordered" evidence="13">
    <location>
        <begin position="109"/>
        <end position="178"/>
    </location>
</feature>
<evidence type="ECO:0000256" key="8">
    <source>
        <dbReference type="ARBA" id="ARBA00023187"/>
    </source>
</evidence>
<evidence type="ECO:0000259" key="15">
    <source>
        <dbReference type="PROSITE" id="PS51294"/>
    </source>
</evidence>
<dbReference type="PROSITE" id="PS51294">
    <property type="entry name" value="HTH_MYB"/>
    <property type="match status" value="2"/>
</dbReference>
<dbReference type="GO" id="GO:0006355">
    <property type="term" value="P:regulation of DNA-templated transcription"/>
    <property type="evidence" value="ECO:0007669"/>
    <property type="project" value="UniProtKB-ARBA"/>
</dbReference>
<dbReference type="CDD" id="cd00167">
    <property type="entry name" value="SANT"/>
    <property type="match status" value="1"/>
</dbReference>
<dbReference type="SMART" id="SM00717">
    <property type="entry name" value="SANT"/>
    <property type="match status" value="2"/>
</dbReference>
<dbReference type="SUPFAM" id="SSF46689">
    <property type="entry name" value="Homeodomain-like"/>
    <property type="match status" value="1"/>
</dbReference>
<evidence type="ECO:0000256" key="12">
    <source>
        <dbReference type="SAM" id="Coils"/>
    </source>
</evidence>
<evidence type="ECO:0008006" key="18">
    <source>
        <dbReference type="Google" id="ProtNLM"/>
    </source>
</evidence>
<feature type="compositionally biased region" description="Basic and acidic residues" evidence="13">
    <location>
        <begin position="250"/>
        <end position="267"/>
    </location>
</feature>
<dbReference type="FunFam" id="1.10.10.60:FF:000091">
    <property type="entry name" value="CDC5 cell division cycle 5-like"/>
    <property type="match status" value="1"/>
</dbReference>
<keyword evidence="10" id="KW-0539">Nucleus</keyword>
<evidence type="ECO:0000256" key="5">
    <source>
        <dbReference type="ARBA" id="ARBA00022763"/>
    </source>
</evidence>
<evidence type="ECO:0000256" key="11">
    <source>
        <dbReference type="ARBA" id="ARBA00023306"/>
    </source>
</evidence>
<feature type="coiled-coil region" evidence="12">
    <location>
        <begin position="700"/>
        <end position="752"/>
    </location>
</feature>
<dbReference type="PROSITE" id="PS50090">
    <property type="entry name" value="MYB_LIKE"/>
    <property type="match status" value="2"/>
</dbReference>
<dbReference type="InterPro" id="IPR009057">
    <property type="entry name" value="Homeodomain-like_sf"/>
</dbReference>
<keyword evidence="4" id="KW-0677">Repeat</keyword>
<evidence type="ECO:0000256" key="13">
    <source>
        <dbReference type="SAM" id="MobiDB-lite"/>
    </source>
</evidence>
<evidence type="ECO:0000256" key="10">
    <source>
        <dbReference type="ARBA" id="ARBA00023242"/>
    </source>
</evidence>
<feature type="region of interest" description="Disordered" evidence="13">
    <location>
        <begin position="233"/>
        <end position="281"/>
    </location>
</feature>
<dbReference type="GO" id="GO:0005681">
    <property type="term" value="C:spliceosomal complex"/>
    <property type="evidence" value="ECO:0007669"/>
    <property type="project" value="UniProtKB-KW"/>
</dbReference>
<feature type="region of interest" description="Disordered" evidence="13">
    <location>
        <begin position="346"/>
        <end position="376"/>
    </location>
</feature>
<dbReference type="OrthoDB" id="1410009at2759"/>